<comment type="caution">
    <text evidence="1">The sequence shown here is derived from an EMBL/GenBank/DDBJ whole genome shotgun (WGS) entry which is preliminary data.</text>
</comment>
<evidence type="ECO:0000313" key="1">
    <source>
        <dbReference type="EMBL" id="GJD98177.1"/>
    </source>
</evidence>
<dbReference type="EMBL" id="BPQQ01000002">
    <property type="protein sequence ID" value="GJD98177.1"/>
    <property type="molecule type" value="Genomic_DNA"/>
</dbReference>
<dbReference type="Proteomes" id="UP001055153">
    <property type="component" value="Unassembled WGS sequence"/>
</dbReference>
<accession>A0ABQ4S7T3</accession>
<reference evidence="1" key="2">
    <citation type="submission" date="2021-08" db="EMBL/GenBank/DDBJ databases">
        <authorList>
            <person name="Tani A."/>
            <person name="Ola A."/>
            <person name="Ogura Y."/>
            <person name="Katsura K."/>
            <person name="Hayashi T."/>
        </authorList>
    </citation>
    <scope>NUCLEOTIDE SEQUENCE</scope>
    <source>
        <strain evidence="1">DSM 17168</strain>
    </source>
</reference>
<dbReference type="SUPFAM" id="SSF53474">
    <property type="entry name" value="alpha/beta-Hydrolases"/>
    <property type="match status" value="1"/>
</dbReference>
<gene>
    <name evidence="1" type="ORF">GMJLKIPL_0084</name>
</gene>
<evidence type="ECO:0000313" key="2">
    <source>
        <dbReference type="Proteomes" id="UP001055153"/>
    </source>
</evidence>
<organism evidence="1 2">
    <name type="scientific">Methylobacterium isbiliense</name>
    <dbReference type="NCBI Taxonomy" id="315478"/>
    <lineage>
        <taxon>Bacteria</taxon>
        <taxon>Pseudomonadati</taxon>
        <taxon>Pseudomonadota</taxon>
        <taxon>Alphaproteobacteria</taxon>
        <taxon>Hyphomicrobiales</taxon>
        <taxon>Methylobacteriaceae</taxon>
        <taxon>Methylobacterium</taxon>
    </lineage>
</organism>
<dbReference type="Gene3D" id="3.40.50.1820">
    <property type="entry name" value="alpha/beta hydrolase"/>
    <property type="match status" value="1"/>
</dbReference>
<dbReference type="PANTHER" id="PTHR43329">
    <property type="entry name" value="EPOXIDE HYDROLASE"/>
    <property type="match status" value="1"/>
</dbReference>
<dbReference type="InterPro" id="IPR029058">
    <property type="entry name" value="AB_hydrolase_fold"/>
</dbReference>
<protein>
    <submittedName>
        <fullName evidence="1">Uncharacterized protein</fullName>
    </submittedName>
</protein>
<keyword evidence="2" id="KW-1185">Reference proteome</keyword>
<name>A0ABQ4S7T3_9HYPH</name>
<sequence>MQALRVGYFAAFQVPRLPEAGLRAAGFLALRQALHLTSRPGTFSAEDIARYREAWSQPGALEGMLNWYRAVRFRRRRVEGRVRVPTLILWGRKDVALSPDLAAACLDHCEDGRIEWLPEATHWLHHEEPARVNAMLTAFLRA</sequence>
<proteinExistence type="predicted"/>
<reference evidence="1" key="1">
    <citation type="journal article" date="2021" name="Front. Microbiol.">
        <title>Comprehensive Comparative Genomics and Phenotyping of Methylobacterium Species.</title>
        <authorList>
            <person name="Alessa O."/>
            <person name="Ogura Y."/>
            <person name="Fujitani Y."/>
            <person name="Takami H."/>
            <person name="Hayashi T."/>
            <person name="Sahin N."/>
            <person name="Tani A."/>
        </authorList>
    </citation>
    <scope>NUCLEOTIDE SEQUENCE</scope>
    <source>
        <strain evidence="1">DSM 17168</strain>
    </source>
</reference>